<dbReference type="PANTHER" id="PTHR38098">
    <property type="entry name" value="LPS-ASSEMBLY LIPOPROTEIN LPTE"/>
    <property type="match status" value="1"/>
</dbReference>
<dbReference type="Pfam" id="PF04390">
    <property type="entry name" value="LptE"/>
    <property type="match status" value="1"/>
</dbReference>
<comment type="subunit">
    <text evidence="6">Component of the lipopolysaccharide transport and assembly complex. Interacts with LptD.</text>
</comment>
<protein>
    <recommendedName>
        <fullName evidence="6">LPS-assembly lipoprotein LptE</fullName>
    </recommendedName>
</protein>
<dbReference type="Proteomes" id="UP000033070">
    <property type="component" value="Chromosome"/>
</dbReference>
<keyword evidence="4 6" id="KW-0998">Cell outer membrane</keyword>
<dbReference type="HAMAP" id="MF_01186">
    <property type="entry name" value="LPS_assembly_LptE"/>
    <property type="match status" value="1"/>
</dbReference>
<dbReference type="GO" id="GO:0009279">
    <property type="term" value="C:cell outer membrane"/>
    <property type="evidence" value="ECO:0007669"/>
    <property type="project" value="UniProtKB-SubCell"/>
</dbReference>
<proteinExistence type="inferred from homology"/>
<evidence type="ECO:0000313" key="8">
    <source>
        <dbReference type="Proteomes" id="UP000033070"/>
    </source>
</evidence>
<keyword evidence="8" id="KW-1185">Reference proteome</keyword>
<gene>
    <name evidence="6" type="primary">lptE</name>
    <name evidence="7" type="ORF">OYT1_ch0147</name>
</gene>
<keyword evidence="3 6" id="KW-0564">Palmitate</keyword>
<evidence type="ECO:0000256" key="5">
    <source>
        <dbReference type="ARBA" id="ARBA00023288"/>
    </source>
</evidence>
<evidence type="ECO:0000256" key="1">
    <source>
        <dbReference type="ARBA" id="ARBA00022729"/>
    </source>
</evidence>
<comment type="similarity">
    <text evidence="6">Belongs to the LptE lipoprotein family.</text>
</comment>
<dbReference type="GO" id="GO:0015920">
    <property type="term" value="P:lipopolysaccharide transport"/>
    <property type="evidence" value="ECO:0007669"/>
    <property type="project" value="TreeGrafter"/>
</dbReference>
<comment type="function">
    <text evidence="6">Together with LptD, is involved in the assembly of lipopolysaccharide (LPS) at the surface of the outer membrane. Required for the proper assembly of LptD. Binds LPS and may serve as the LPS recognition site at the outer membrane.</text>
</comment>
<dbReference type="EMBL" id="AP018738">
    <property type="protein sequence ID" value="BBE49723.1"/>
    <property type="molecule type" value="Genomic_DNA"/>
</dbReference>
<dbReference type="AlphaFoldDB" id="A0A2Z6G8L1"/>
<keyword evidence="2 6" id="KW-0472">Membrane</keyword>
<dbReference type="Gene3D" id="3.30.160.150">
    <property type="entry name" value="Lipoprotein like domain"/>
    <property type="match status" value="1"/>
</dbReference>
<accession>A0A2Z6G8L1</accession>
<sequence length="164" mass="18951">MALRWWLPLLALLLSACGFHLRGQAKLPFETLYLQVPNEYSPLAQELRNSLVSNGIKLAKKSGEAQVVLQIVRELPEKKILTLGGSGRVLEYQLLYSVSLRLYDQQQNDWLPAQEIVIHRDFPWDDTQVLAKQQEEVLLNENMRSDLVQQIIRRLSFAKLRAQE</sequence>
<dbReference type="InterPro" id="IPR007485">
    <property type="entry name" value="LPS_assembly_LptE"/>
</dbReference>
<evidence type="ECO:0000256" key="3">
    <source>
        <dbReference type="ARBA" id="ARBA00023139"/>
    </source>
</evidence>
<dbReference type="PROSITE" id="PS51257">
    <property type="entry name" value="PROKAR_LIPOPROTEIN"/>
    <property type="match status" value="1"/>
</dbReference>
<dbReference type="KEGG" id="fam:OYT1_ch0147"/>
<dbReference type="GO" id="GO:0001530">
    <property type="term" value="F:lipopolysaccharide binding"/>
    <property type="evidence" value="ECO:0007669"/>
    <property type="project" value="TreeGrafter"/>
</dbReference>
<keyword evidence="1 6" id="KW-0732">Signal</keyword>
<dbReference type="GO" id="GO:0043165">
    <property type="term" value="P:Gram-negative-bacterium-type cell outer membrane assembly"/>
    <property type="evidence" value="ECO:0007669"/>
    <property type="project" value="UniProtKB-UniRule"/>
</dbReference>
<dbReference type="STRING" id="1188319.OYT1_00606"/>
<dbReference type="PANTHER" id="PTHR38098:SF1">
    <property type="entry name" value="LPS-ASSEMBLY LIPOPROTEIN LPTE"/>
    <property type="match status" value="1"/>
</dbReference>
<evidence type="ECO:0000313" key="7">
    <source>
        <dbReference type="EMBL" id="BBE49723.1"/>
    </source>
</evidence>
<comment type="subcellular location">
    <subcellularLocation>
        <location evidence="6">Cell outer membrane</location>
        <topology evidence="6">Lipid-anchor</topology>
    </subcellularLocation>
</comment>
<name>A0A2Z6G8L1_9PROT</name>
<evidence type="ECO:0000256" key="4">
    <source>
        <dbReference type="ARBA" id="ARBA00023237"/>
    </source>
</evidence>
<dbReference type="RefSeq" id="WP_062625808.1">
    <property type="nucleotide sequence ID" value="NZ_AP018738.1"/>
</dbReference>
<evidence type="ECO:0000256" key="6">
    <source>
        <dbReference type="HAMAP-Rule" id="MF_01186"/>
    </source>
</evidence>
<reference evidence="7 8" key="1">
    <citation type="submission" date="2018-06" db="EMBL/GenBank/DDBJ databases">
        <title>OYT1 Genome Sequencing.</title>
        <authorList>
            <person name="Kato S."/>
            <person name="Itoh T."/>
            <person name="Ohkuma M."/>
        </authorList>
    </citation>
    <scope>NUCLEOTIDE SEQUENCE [LARGE SCALE GENOMIC DNA]</scope>
    <source>
        <strain evidence="7 8">OYT1</strain>
    </source>
</reference>
<evidence type="ECO:0000256" key="2">
    <source>
        <dbReference type="ARBA" id="ARBA00023136"/>
    </source>
</evidence>
<dbReference type="GO" id="GO:1990351">
    <property type="term" value="C:transporter complex"/>
    <property type="evidence" value="ECO:0007669"/>
    <property type="project" value="TreeGrafter"/>
</dbReference>
<organism evidence="7 8">
    <name type="scientific">Ferriphaselus amnicola</name>
    <dbReference type="NCBI Taxonomy" id="1188319"/>
    <lineage>
        <taxon>Bacteria</taxon>
        <taxon>Pseudomonadati</taxon>
        <taxon>Pseudomonadota</taxon>
        <taxon>Betaproteobacteria</taxon>
        <taxon>Nitrosomonadales</taxon>
        <taxon>Gallionellaceae</taxon>
        <taxon>Ferriphaselus</taxon>
    </lineage>
</organism>
<keyword evidence="5 6" id="KW-0449">Lipoprotein</keyword>